<dbReference type="InterPro" id="IPR016842">
    <property type="entry name" value="UCP026546_HTH-CBS"/>
</dbReference>
<dbReference type="EMBL" id="JWIY01000001">
    <property type="protein sequence ID" value="KIC78734.1"/>
    <property type="molecule type" value="Genomic_DNA"/>
</dbReference>
<dbReference type="InterPro" id="IPR013196">
    <property type="entry name" value="HTH_11"/>
</dbReference>
<dbReference type="InterPro" id="IPR001034">
    <property type="entry name" value="DeoR_HTH"/>
</dbReference>
<accession>A0A0C1HN57</accession>
<dbReference type="PROSITE" id="PS51371">
    <property type="entry name" value="CBS"/>
    <property type="match status" value="2"/>
</dbReference>
<dbReference type="SUPFAM" id="SSF54631">
    <property type="entry name" value="CBS-domain pair"/>
    <property type="match status" value="1"/>
</dbReference>
<keyword evidence="3" id="KW-0804">Transcription</keyword>
<dbReference type="PIRSF" id="PIRSF026546">
    <property type="entry name" value="UCP026546_CBS_YqzB"/>
    <property type="match status" value="1"/>
</dbReference>
<dbReference type="PANTHER" id="PTHR43080">
    <property type="entry name" value="CBS DOMAIN-CONTAINING PROTEIN CBSX3, MITOCHONDRIAL"/>
    <property type="match status" value="1"/>
</dbReference>
<proteinExistence type="predicted"/>
<dbReference type="RefSeq" id="WP_006269891.1">
    <property type="nucleotide sequence ID" value="NZ_CP068213.1"/>
</dbReference>
<dbReference type="InterPro" id="IPR000644">
    <property type="entry name" value="CBS_dom"/>
</dbReference>
<evidence type="ECO:0000256" key="1">
    <source>
        <dbReference type="ARBA" id="ARBA00023015"/>
    </source>
</evidence>
<sequence length="209" mass="23449">MKLTKRQKEIVEIVKKDQPVSGEKISELLDVSRATLRSDLSFLTLVGILKASPKVGYTYSGSDLETLFFFDTFQKKVEDVMTSPVLVTHDSFIQDAIITLFMYDADVLYVIDEKKQLLGILSRKDLLRAALNANIDVTPVAVCMTRMPHIKTCHKDLNILEAAALLQDFAIDSLPVVEEQNEPHIIGTITKSALLNFIIQEARNAEVNR</sequence>
<dbReference type="InterPro" id="IPR036388">
    <property type="entry name" value="WH-like_DNA-bd_sf"/>
</dbReference>
<protein>
    <submittedName>
        <fullName evidence="4">Transcriptional repressor CcpN</fullName>
    </submittedName>
</protein>
<dbReference type="GO" id="GO:0003700">
    <property type="term" value="F:DNA-binding transcription factor activity"/>
    <property type="evidence" value="ECO:0007669"/>
    <property type="project" value="InterPro"/>
</dbReference>
<dbReference type="SUPFAM" id="SSF46785">
    <property type="entry name" value="Winged helix' DNA-binding domain"/>
    <property type="match status" value="1"/>
</dbReference>
<dbReference type="Gene3D" id="3.10.580.10">
    <property type="entry name" value="CBS-domain"/>
    <property type="match status" value="1"/>
</dbReference>
<dbReference type="Pfam" id="PF08279">
    <property type="entry name" value="HTH_11"/>
    <property type="match status" value="1"/>
</dbReference>
<dbReference type="Gene3D" id="1.10.10.10">
    <property type="entry name" value="Winged helix-like DNA-binding domain superfamily/Winged helix DNA-binding domain"/>
    <property type="match status" value="1"/>
</dbReference>
<dbReference type="InterPro" id="IPR046342">
    <property type="entry name" value="CBS_dom_sf"/>
</dbReference>
<gene>
    <name evidence="4" type="ORF">RN79_03975</name>
</gene>
<dbReference type="Pfam" id="PF00571">
    <property type="entry name" value="CBS"/>
    <property type="match status" value="2"/>
</dbReference>
<dbReference type="OrthoDB" id="9793615at2"/>
<dbReference type="GeneID" id="93847130"/>
<keyword evidence="1" id="KW-0805">Transcription regulation</keyword>
<dbReference type="SMART" id="SM00420">
    <property type="entry name" value="HTH_DEOR"/>
    <property type="match status" value="1"/>
</dbReference>
<dbReference type="Proteomes" id="UP000031339">
    <property type="component" value="Unassembled WGS sequence"/>
</dbReference>
<name>A0A0C1HN57_STRCV</name>
<reference evidence="4 5" key="1">
    <citation type="submission" date="2014-12" db="EMBL/GenBank/DDBJ databases">
        <title>Partial genome sequence of Streptococcus constellatus KCOM 1650 (= ChDC B144).</title>
        <authorList>
            <person name="Kook J.-K."/>
            <person name="Park S.-N."/>
            <person name="Lim Y.K."/>
            <person name="Jo E."/>
        </authorList>
    </citation>
    <scope>NUCLEOTIDE SEQUENCE [LARGE SCALE GENOMIC DNA]</scope>
    <source>
        <strain evidence="4 5">KCOM 1650</strain>
    </source>
</reference>
<dbReference type="PROSITE" id="PS51000">
    <property type="entry name" value="HTH_DEOR_2"/>
    <property type="match status" value="1"/>
</dbReference>
<dbReference type="InterPro" id="IPR051257">
    <property type="entry name" value="Diverse_CBS-Domain"/>
</dbReference>
<dbReference type="STRING" id="862969.SCI_1072"/>
<comment type="caution">
    <text evidence="4">The sequence shown here is derived from an EMBL/GenBank/DDBJ whole genome shotgun (WGS) entry which is preliminary data.</text>
</comment>
<evidence type="ECO:0000313" key="5">
    <source>
        <dbReference type="Proteomes" id="UP000031339"/>
    </source>
</evidence>
<organism evidence="4 5">
    <name type="scientific">Streptococcus constellatus</name>
    <dbReference type="NCBI Taxonomy" id="76860"/>
    <lineage>
        <taxon>Bacteria</taxon>
        <taxon>Bacillati</taxon>
        <taxon>Bacillota</taxon>
        <taxon>Bacilli</taxon>
        <taxon>Lactobacillales</taxon>
        <taxon>Streptococcaceae</taxon>
        <taxon>Streptococcus</taxon>
        <taxon>Streptococcus anginosus group</taxon>
    </lineage>
</organism>
<dbReference type="InterPro" id="IPR036390">
    <property type="entry name" value="WH_DNA-bd_sf"/>
</dbReference>
<dbReference type="AlphaFoldDB" id="A0A0C1HN57"/>
<dbReference type="SMART" id="SM00116">
    <property type="entry name" value="CBS"/>
    <property type="match status" value="2"/>
</dbReference>
<evidence type="ECO:0000313" key="4">
    <source>
        <dbReference type="EMBL" id="KIC78734.1"/>
    </source>
</evidence>
<dbReference type="eggNOG" id="COG0517">
    <property type="taxonomic scope" value="Bacteria"/>
</dbReference>
<keyword evidence="2" id="KW-0129">CBS domain</keyword>
<evidence type="ECO:0000256" key="2">
    <source>
        <dbReference type="ARBA" id="ARBA00023122"/>
    </source>
</evidence>
<dbReference type="PANTHER" id="PTHR43080:SF2">
    <property type="entry name" value="CBS DOMAIN-CONTAINING PROTEIN"/>
    <property type="match status" value="1"/>
</dbReference>
<evidence type="ECO:0000256" key="3">
    <source>
        <dbReference type="ARBA" id="ARBA00023163"/>
    </source>
</evidence>